<name>A0ABT0RXV0_9SPHN</name>
<organism evidence="2 3">
    <name type="scientific">Sphingomonas caseinilyticus</name>
    <dbReference type="NCBI Taxonomy" id="2908205"/>
    <lineage>
        <taxon>Bacteria</taxon>
        <taxon>Pseudomonadati</taxon>
        <taxon>Pseudomonadota</taxon>
        <taxon>Alphaproteobacteria</taxon>
        <taxon>Sphingomonadales</taxon>
        <taxon>Sphingomonadaceae</taxon>
        <taxon>Sphingomonas</taxon>
    </lineage>
</organism>
<feature type="transmembrane region" description="Helical" evidence="1">
    <location>
        <begin position="79"/>
        <end position="96"/>
    </location>
</feature>
<sequence length="378" mass="42220">MGERLVIVGSAILARLICLALFDPALSYLFGDSLAYFQSSPYLAPGYPAFLAVAPFPLVIQSLLTILVALLAHDRLPRGGFVAALLIAASPFFPAFEWRILSDSLGWQLIFAAFLLIAFPKSRWDVLIAGLLLGVAALVRDTYQWLPLFALLFSAGIRRRMAVAALLAYLIILPWQVSQGRVGISEGRVAYNLWIGTWERNSDWMAKGVERADYPANAFTSAEQKRHLLELPLFTPESESRFKQTAIDRIAADPIATVSTWLIRYPKLWLGTRSDQIAWRISEGPIRYAAKAGLWLLNALLLTLGIVGMLLNWRRYPLLLAPIIYLALVYAPFHNVETRYSLGALPFLLIFAALAIRQIGPRMQQRFNHRGLSATEPV</sequence>
<feature type="transmembrane region" description="Helical" evidence="1">
    <location>
        <begin position="160"/>
        <end position="177"/>
    </location>
</feature>
<comment type="caution">
    <text evidence="2">The sequence shown here is derived from an EMBL/GenBank/DDBJ whole genome shotgun (WGS) entry which is preliminary data.</text>
</comment>
<feature type="transmembrane region" description="Helical" evidence="1">
    <location>
        <begin position="108"/>
        <end position="139"/>
    </location>
</feature>
<dbReference type="RefSeq" id="WP_249905309.1">
    <property type="nucleotide sequence ID" value="NZ_JAMGBA010000004.1"/>
</dbReference>
<evidence type="ECO:0000256" key="1">
    <source>
        <dbReference type="SAM" id="Phobius"/>
    </source>
</evidence>
<evidence type="ECO:0008006" key="4">
    <source>
        <dbReference type="Google" id="ProtNLM"/>
    </source>
</evidence>
<evidence type="ECO:0000313" key="2">
    <source>
        <dbReference type="EMBL" id="MCL6699849.1"/>
    </source>
</evidence>
<keyword evidence="1" id="KW-0472">Membrane</keyword>
<evidence type="ECO:0000313" key="3">
    <source>
        <dbReference type="Proteomes" id="UP001203410"/>
    </source>
</evidence>
<accession>A0ABT0RXV0</accession>
<proteinExistence type="predicted"/>
<feature type="transmembrane region" description="Helical" evidence="1">
    <location>
        <begin position="50"/>
        <end position="72"/>
    </location>
</feature>
<feature type="transmembrane region" description="Helical" evidence="1">
    <location>
        <begin position="292"/>
        <end position="311"/>
    </location>
</feature>
<feature type="transmembrane region" description="Helical" evidence="1">
    <location>
        <begin position="318"/>
        <end position="334"/>
    </location>
</feature>
<feature type="transmembrane region" description="Helical" evidence="1">
    <location>
        <begin position="340"/>
        <end position="360"/>
    </location>
</feature>
<reference evidence="2 3" key="1">
    <citation type="submission" date="2022-05" db="EMBL/GenBank/DDBJ databases">
        <authorList>
            <person name="Jo J.-H."/>
            <person name="Im W.-T."/>
        </authorList>
    </citation>
    <scope>NUCLEOTIDE SEQUENCE [LARGE SCALE GENOMIC DNA]</scope>
    <source>
        <strain evidence="2 3">NSE70-1</strain>
    </source>
</reference>
<protein>
    <recommendedName>
        <fullName evidence="4">Dolichyl-phosphate-mannose-protein mannosyltransferase</fullName>
    </recommendedName>
</protein>
<keyword evidence="3" id="KW-1185">Reference proteome</keyword>
<feature type="transmembrane region" description="Helical" evidence="1">
    <location>
        <begin position="12"/>
        <end position="30"/>
    </location>
</feature>
<keyword evidence="1" id="KW-0812">Transmembrane</keyword>
<keyword evidence="1" id="KW-1133">Transmembrane helix</keyword>
<gene>
    <name evidence="2" type="ORF">LZ496_13800</name>
</gene>
<dbReference type="EMBL" id="JAMGBA010000004">
    <property type="protein sequence ID" value="MCL6699849.1"/>
    <property type="molecule type" value="Genomic_DNA"/>
</dbReference>
<dbReference type="Proteomes" id="UP001203410">
    <property type="component" value="Unassembled WGS sequence"/>
</dbReference>